<organism evidence="1 2">
    <name type="scientific">Dictyobacter alpinus</name>
    <dbReference type="NCBI Taxonomy" id="2014873"/>
    <lineage>
        <taxon>Bacteria</taxon>
        <taxon>Bacillati</taxon>
        <taxon>Chloroflexota</taxon>
        <taxon>Ktedonobacteria</taxon>
        <taxon>Ktedonobacterales</taxon>
        <taxon>Dictyobacteraceae</taxon>
        <taxon>Dictyobacter</taxon>
    </lineage>
</organism>
<evidence type="ECO:0000313" key="1">
    <source>
        <dbReference type="EMBL" id="GCE27588.1"/>
    </source>
</evidence>
<dbReference type="AlphaFoldDB" id="A0A402B8B1"/>
<keyword evidence="2" id="KW-1185">Reference proteome</keyword>
<dbReference type="EMBL" id="BIFT01000001">
    <property type="protein sequence ID" value="GCE27588.1"/>
    <property type="molecule type" value="Genomic_DNA"/>
</dbReference>
<proteinExistence type="predicted"/>
<gene>
    <name evidence="1" type="ORF">KDA_30720</name>
</gene>
<accession>A0A402B8B1</accession>
<reference evidence="2" key="1">
    <citation type="submission" date="2018-12" db="EMBL/GenBank/DDBJ databases">
        <title>Tengunoibacter tsumagoiensis gen. nov., sp. nov., Dictyobacter kobayashii sp. nov., D. alpinus sp. nov., and D. joshuensis sp. nov. and description of Dictyobacteraceae fam. nov. within the order Ktedonobacterales isolated from Tengu-no-mugimeshi.</title>
        <authorList>
            <person name="Wang C.M."/>
            <person name="Zheng Y."/>
            <person name="Sakai Y."/>
            <person name="Toyoda A."/>
            <person name="Minakuchi Y."/>
            <person name="Abe K."/>
            <person name="Yokota A."/>
            <person name="Yabe S."/>
        </authorList>
    </citation>
    <scope>NUCLEOTIDE SEQUENCE [LARGE SCALE GENOMIC DNA]</scope>
    <source>
        <strain evidence="2">Uno16</strain>
    </source>
</reference>
<comment type="caution">
    <text evidence="1">The sequence shown here is derived from an EMBL/GenBank/DDBJ whole genome shotgun (WGS) entry which is preliminary data.</text>
</comment>
<evidence type="ECO:0000313" key="2">
    <source>
        <dbReference type="Proteomes" id="UP000287171"/>
    </source>
</evidence>
<protein>
    <submittedName>
        <fullName evidence="1">Uncharacterized protein</fullName>
    </submittedName>
</protein>
<dbReference type="Proteomes" id="UP000287171">
    <property type="component" value="Unassembled WGS sequence"/>
</dbReference>
<name>A0A402B8B1_9CHLR</name>
<sequence length="69" mass="7768">MYMKAGLTGTCVLVPCYDGGHVIVLCCECTTSLPKKEVILAENEHCSNHTLIQRLQAYFNIQLSFEFIE</sequence>